<dbReference type="Proteomes" id="UP000371977">
    <property type="component" value="Unassembled WGS sequence"/>
</dbReference>
<dbReference type="GO" id="GO:0004789">
    <property type="term" value="F:thiamine-phosphate diphosphorylase activity"/>
    <property type="evidence" value="ECO:0007669"/>
    <property type="project" value="UniProtKB-UniRule"/>
</dbReference>
<feature type="binding site" evidence="9">
    <location>
        <begin position="141"/>
        <end position="143"/>
    </location>
    <ligand>
        <name>2-[(2R,5Z)-2-carboxy-4-methylthiazol-5(2H)-ylidene]ethyl phosphate</name>
        <dbReference type="ChEBI" id="CHEBI:62899"/>
    </ligand>
</feature>
<dbReference type="InterPro" id="IPR022998">
    <property type="entry name" value="ThiamineP_synth_TenI"/>
</dbReference>
<dbReference type="EC" id="2.5.1.3" evidence="9"/>
<dbReference type="CDD" id="cd00564">
    <property type="entry name" value="TMP_TenI"/>
    <property type="match status" value="1"/>
</dbReference>
<sequence length="212" mass="22941">MERNILRRYLVAGPQDFPGRSLAEVTERLRLLLNSGITTFQFRDKGAVYASAAERLAFANQIRQLADEAQVMFIMNDDVALAKAVNADGLHIGQADTRLVEARQDLPASMLIGLSVRNAVEMQAAQASGADYLGVGPIFPTRSKSDAAPALGIDGLVNILALNELPTVGIGGIALDNLSLLSRTSLDGVAVISMLTRSRNLDKTIDQFKRYW</sequence>
<feature type="binding site" evidence="9">
    <location>
        <position position="115"/>
    </location>
    <ligand>
        <name>4-amino-2-methyl-5-(diphosphooxymethyl)pyrimidine</name>
        <dbReference type="ChEBI" id="CHEBI:57841"/>
    </ligand>
</feature>
<dbReference type="GO" id="GO:0009229">
    <property type="term" value="P:thiamine diphosphate biosynthetic process"/>
    <property type="evidence" value="ECO:0007669"/>
    <property type="project" value="UniProtKB-UniRule"/>
</dbReference>
<protein>
    <recommendedName>
        <fullName evidence="9">Thiamine-phosphate synthase</fullName>
        <shortName evidence="9">TP synthase</shortName>
        <shortName evidence="9">TPS</shortName>
        <ecNumber evidence="9">2.5.1.3</ecNumber>
    </recommendedName>
    <alternativeName>
        <fullName evidence="9">Thiamine-phosphate pyrophosphorylase</fullName>
        <shortName evidence="9">TMP pyrophosphorylase</shortName>
        <shortName evidence="9">TMP-PPase</shortName>
    </alternativeName>
</protein>
<dbReference type="AlphaFoldDB" id="A0A6C2C7U1"/>
<feature type="binding site" evidence="9">
    <location>
        <begin position="41"/>
        <end position="45"/>
    </location>
    <ligand>
        <name>4-amino-2-methyl-5-(diphosphooxymethyl)pyrimidine</name>
        <dbReference type="ChEBI" id="CHEBI:57841"/>
    </ligand>
</feature>
<accession>A0A6C2C7U1</accession>
<organism evidence="13 14">
    <name type="scientific">Weissella muntiaci</name>
    <dbReference type="NCBI Taxonomy" id="2508881"/>
    <lineage>
        <taxon>Bacteria</taxon>
        <taxon>Bacillati</taxon>
        <taxon>Bacillota</taxon>
        <taxon>Bacilli</taxon>
        <taxon>Lactobacillales</taxon>
        <taxon>Lactobacillaceae</taxon>
        <taxon>Weissella</taxon>
    </lineage>
</organism>
<feature type="binding site" evidence="9">
    <location>
        <position position="76"/>
    </location>
    <ligand>
        <name>4-amino-2-methyl-5-(diphosphooxymethyl)pyrimidine</name>
        <dbReference type="ChEBI" id="CHEBI:57841"/>
    </ligand>
</feature>
<evidence type="ECO:0000256" key="5">
    <source>
        <dbReference type="ARBA" id="ARBA00022977"/>
    </source>
</evidence>
<comment type="caution">
    <text evidence="13">The sequence shown here is derived from an EMBL/GenBank/DDBJ whole genome shotgun (WGS) entry which is preliminary data.</text>
</comment>
<keyword evidence="14" id="KW-1185">Reference proteome</keyword>
<evidence type="ECO:0000256" key="9">
    <source>
        <dbReference type="HAMAP-Rule" id="MF_00097"/>
    </source>
</evidence>
<keyword evidence="4 9" id="KW-0460">Magnesium</keyword>
<comment type="cofactor">
    <cofactor evidence="9">
        <name>Mg(2+)</name>
        <dbReference type="ChEBI" id="CHEBI:18420"/>
    </cofactor>
    <text evidence="9">Binds 1 Mg(2+) ion per subunit.</text>
</comment>
<dbReference type="FunFam" id="3.20.20.70:FF:000096">
    <property type="entry name" value="Thiamine-phosphate synthase"/>
    <property type="match status" value="1"/>
</dbReference>
<evidence type="ECO:0000256" key="7">
    <source>
        <dbReference type="ARBA" id="ARBA00047851"/>
    </source>
</evidence>
<evidence type="ECO:0000259" key="12">
    <source>
        <dbReference type="Pfam" id="PF02581"/>
    </source>
</evidence>
<evidence type="ECO:0000313" key="13">
    <source>
        <dbReference type="EMBL" id="TYC49984.1"/>
    </source>
</evidence>
<comment type="catalytic activity">
    <reaction evidence="8 9 10">
        <text>2-[(2R,5Z)-2-carboxy-4-methylthiazol-5(2H)-ylidene]ethyl phosphate + 4-amino-2-methyl-5-(diphosphooxymethyl)pyrimidine + 2 H(+) = thiamine phosphate + CO2 + diphosphate</text>
        <dbReference type="Rhea" id="RHEA:47844"/>
        <dbReference type="ChEBI" id="CHEBI:15378"/>
        <dbReference type="ChEBI" id="CHEBI:16526"/>
        <dbReference type="ChEBI" id="CHEBI:33019"/>
        <dbReference type="ChEBI" id="CHEBI:37575"/>
        <dbReference type="ChEBI" id="CHEBI:57841"/>
        <dbReference type="ChEBI" id="CHEBI:62899"/>
        <dbReference type="EC" id="2.5.1.3"/>
    </reaction>
</comment>
<dbReference type="RefSeq" id="WP_148622343.1">
    <property type="nucleotide sequence ID" value="NZ_SDGZ01000012.1"/>
</dbReference>
<dbReference type="HAMAP" id="MF_00097">
    <property type="entry name" value="TMP_synthase"/>
    <property type="match status" value="1"/>
</dbReference>
<feature type="binding site" evidence="9">
    <location>
        <position position="96"/>
    </location>
    <ligand>
        <name>Mg(2+)</name>
        <dbReference type="ChEBI" id="CHEBI:18420"/>
    </ligand>
</feature>
<keyword evidence="3 9" id="KW-0479">Metal-binding</keyword>
<comment type="pathway">
    <text evidence="1 9 11">Cofactor biosynthesis; thiamine diphosphate biosynthesis; thiamine phosphate from 4-amino-2-methyl-5-diphosphomethylpyrimidine and 4-methyl-5-(2-phosphoethyl)-thiazole: step 1/1.</text>
</comment>
<dbReference type="OrthoDB" id="9812206at2"/>
<dbReference type="Gene3D" id="3.20.20.70">
    <property type="entry name" value="Aldolase class I"/>
    <property type="match status" value="1"/>
</dbReference>
<feature type="binding site" evidence="9">
    <location>
        <position position="77"/>
    </location>
    <ligand>
        <name>Mg(2+)</name>
        <dbReference type="ChEBI" id="CHEBI:18420"/>
    </ligand>
</feature>
<keyword evidence="5 9" id="KW-0784">Thiamine biosynthesis</keyword>
<dbReference type="SUPFAM" id="SSF51391">
    <property type="entry name" value="Thiamin phosphate synthase"/>
    <property type="match status" value="1"/>
</dbReference>
<dbReference type="GO" id="GO:0005737">
    <property type="term" value="C:cytoplasm"/>
    <property type="evidence" value="ECO:0007669"/>
    <property type="project" value="TreeGrafter"/>
</dbReference>
<comment type="catalytic activity">
    <reaction evidence="6 9 10">
        <text>4-methyl-5-(2-phosphooxyethyl)-thiazole + 4-amino-2-methyl-5-(diphosphooxymethyl)pyrimidine + H(+) = thiamine phosphate + diphosphate</text>
        <dbReference type="Rhea" id="RHEA:22328"/>
        <dbReference type="ChEBI" id="CHEBI:15378"/>
        <dbReference type="ChEBI" id="CHEBI:33019"/>
        <dbReference type="ChEBI" id="CHEBI:37575"/>
        <dbReference type="ChEBI" id="CHEBI:57841"/>
        <dbReference type="ChEBI" id="CHEBI:58296"/>
        <dbReference type="EC" id="2.5.1.3"/>
    </reaction>
</comment>
<feature type="binding site" evidence="9">
    <location>
        <position position="144"/>
    </location>
    <ligand>
        <name>4-amino-2-methyl-5-(diphosphooxymethyl)pyrimidine</name>
        <dbReference type="ChEBI" id="CHEBI:57841"/>
    </ligand>
</feature>
<dbReference type="UniPathway" id="UPA00060">
    <property type="reaction ID" value="UER00141"/>
</dbReference>
<evidence type="ECO:0000256" key="10">
    <source>
        <dbReference type="RuleBase" id="RU003826"/>
    </source>
</evidence>
<evidence type="ECO:0000256" key="8">
    <source>
        <dbReference type="ARBA" id="ARBA00047883"/>
    </source>
</evidence>
<proteinExistence type="inferred from homology"/>
<feature type="domain" description="Thiamine phosphate synthase/TenI" evidence="12">
    <location>
        <begin position="9"/>
        <end position="194"/>
    </location>
</feature>
<name>A0A6C2C7U1_9LACO</name>
<evidence type="ECO:0000256" key="4">
    <source>
        <dbReference type="ARBA" id="ARBA00022842"/>
    </source>
</evidence>
<evidence type="ECO:0000313" key="14">
    <source>
        <dbReference type="Proteomes" id="UP000371977"/>
    </source>
</evidence>
<evidence type="ECO:0000256" key="3">
    <source>
        <dbReference type="ARBA" id="ARBA00022723"/>
    </source>
</evidence>
<comment type="function">
    <text evidence="9">Condenses 4-methyl-5-(beta-hydroxyethyl)thiazole monophosphate (THZ-P) and 2-methyl-4-amino-5-hydroxymethyl pyrimidine pyrophosphate (HMP-PP) to form thiamine monophosphate (TMP).</text>
</comment>
<dbReference type="PANTHER" id="PTHR20857">
    <property type="entry name" value="THIAMINE-PHOSPHATE PYROPHOSPHORYLASE"/>
    <property type="match status" value="1"/>
</dbReference>
<comment type="similarity">
    <text evidence="9 10">Belongs to the thiamine-phosphate synthase family.</text>
</comment>
<comment type="catalytic activity">
    <reaction evidence="7 9 10">
        <text>2-(2-carboxy-4-methylthiazol-5-yl)ethyl phosphate + 4-amino-2-methyl-5-(diphosphooxymethyl)pyrimidine + 2 H(+) = thiamine phosphate + CO2 + diphosphate</text>
        <dbReference type="Rhea" id="RHEA:47848"/>
        <dbReference type="ChEBI" id="CHEBI:15378"/>
        <dbReference type="ChEBI" id="CHEBI:16526"/>
        <dbReference type="ChEBI" id="CHEBI:33019"/>
        <dbReference type="ChEBI" id="CHEBI:37575"/>
        <dbReference type="ChEBI" id="CHEBI:57841"/>
        <dbReference type="ChEBI" id="CHEBI:62890"/>
        <dbReference type="EC" id="2.5.1.3"/>
    </reaction>
</comment>
<feature type="binding site" evidence="9">
    <location>
        <begin position="192"/>
        <end position="193"/>
    </location>
    <ligand>
        <name>2-[(2R,5Z)-2-carboxy-4-methylthiazol-5(2H)-ylidene]ethyl phosphate</name>
        <dbReference type="ChEBI" id="CHEBI:62899"/>
    </ligand>
</feature>
<evidence type="ECO:0000256" key="1">
    <source>
        <dbReference type="ARBA" id="ARBA00005165"/>
    </source>
</evidence>
<dbReference type="InterPro" id="IPR034291">
    <property type="entry name" value="TMP_synthase"/>
</dbReference>
<feature type="binding site" evidence="9">
    <location>
        <position position="172"/>
    </location>
    <ligand>
        <name>2-[(2R,5Z)-2-carboxy-4-methylthiazol-5(2H)-ylidene]ethyl phosphate</name>
        <dbReference type="ChEBI" id="CHEBI:62899"/>
    </ligand>
</feature>
<evidence type="ECO:0000256" key="2">
    <source>
        <dbReference type="ARBA" id="ARBA00022679"/>
    </source>
</evidence>
<dbReference type="Pfam" id="PF02581">
    <property type="entry name" value="TMP-TENI"/>
    <property type="match status" value="1"/>
</dbReference>
<dbReference type="NCBIfam" id="TIGR00693">
    <property type="entry name" value="thiE"/>
    <property type="match status" value="1"/>
</dbReference>
<dbReference type="InterPro" id="IPR013785">
    <property type="entry name" value="Aldolase_TIM"/>
</dbReference>
<dbReference type="InterPro" id="IPR036206">
    <property type="entry name" value="ThiamineP_synth_sf"/>
</dbReference>
<dbReference type="GO" id="GO:0009228">
    <property type="term" value="P:thiamine biosynthetic process"/>
    <property type="evidence" value="ECO:0007669"/>
    <property type="project" value="UniProtKB-KW"/>
</dbReference>
<evidence type="ECO:0000256" key="11">
    <source>
        <dbReference type="RuleBase" id="RU004253"/>
    </source>
</evidence>
<evidence type="ECO:0000256" key="6">
    <source>
        <dbReference type="ARBA" id="ARBA00047334"/>
    </source>
</evidence>
<dbReference type="GO" id="GO:0000287">
    <property type="term" value="F:magnesium ion binding"/>
    <property type="evidence" value="ECO:0007669"/>
    <property type="project" value="UniProtKB-UniRule"/>
</dbReference>
<reference evidence="13 14" key="1">
    <citation type="submission" date="2019-01" db="EMBL/GenBank/DDBJ databases">
        <title>Weissella sp. nov., a novel lactic acid bacterium isolated from animal feces.</title>
        <authorList>
            <person name="Wang L.-T."/>
        </authorList>
    </citation>
    <scope>NUCLEOTIDE SEQUENCE [LARGE SCALE GENOMIC DNA]</scope>
    <source>
        <strain evidence="13 14">8H-2</strain>
    </source>
</reference>
<gene>
    <name evidence="9 13" type="primary">thiE</name>
    <name evidence="13" type="ORF">ESZ50_04130</name>
</gene>
<keyword evidence="2 9" id="KW-0808">Transferase</keyword>
<dbReference type="PANTHER" id="PTHR20857:SF15">
    <property type="entry name" value="THIAMINE-PHOSPHATE SYNTHASE"/>
    <property type="match status" value="1"/>
</dbReference>
<dbReference type="EMBL" id="SDGZ01000012">
    <property type="protein sequence ID" value="TYC49984.1"/>
    <property type="molecule type" value="Genomic_DNA"/>
</dbReference>